<name>A0AAV9E670_ACOCL</name>
<sequence length="169" mass="19769">MERQRTKRMAEEEEEEEAECGFCLFMKGGGCKDAFVAWEACVEEAEKNKEDVVEKCYQITGRLKECMEAHFSYYEPVSAPRRPWRRRPPENWPTRRPPLRLRPLIRSAATEVLPRLRMLGNKLSEEQIPGFSYDFPENEKTLSGHHPITTIHADTTSRQSHSYLAYPQH</sequence>
<dbReference type="Gene3D" id="1.10.287.2900">
    <property type="match status" value="1"/>
</dbReference>
<comment type="caution">
    <text evidence="2">The sequence shown here is derived from an EMBL/GenBank/DDBJ whole genome shotgun (WGS) entry which is preliminary data.</text>
</comment>
<dbReference type="EMBL" id="JAUJYO010000009">
    <property type="protein sequence ID" value="KAK1308478.1"/>
    <property type="molecule type" value="Genomic_DNA"/>
</dbReference>
<evidence type="ECO:0000313" key="3">
    <source>
        <dbReference type="Proteomes" id="UP001180020"/>
    </source>
</evidence>
<evidence type="ECO:0000313" key="2">
    <source>
        <dbReference type="EMBL" id="KAK1308478.1"/>
    </source>
</evidence>
<dbReference type="AlphaFoldDB" id="A0AAV9E670"/>
<dbReference type="Pfam" id="PF07802">
    <property type="entry name" value="GCK"/>
    <property type="match status" value="1"/>
</dbReference>
<organism evidence="2 3">
    <name type="scientific">Acorus calamus</name>
    <name type="common">Sweet flag</name>
    <dbReference type="NCBI Taxonomy" id="4465"/>
    <lineage>
        <taxon>Eukaryota</taxon>
        <taxon>Viridiplantae</taxon>
        <taxon>Streptophyta</taxon>
        <taxon>Embryophyta</taxon>
        <taxon>Tracheophyta</taxon>
        <taxon>Spermatophyta</taxon>
        <taxon>Magnoliopsida</taxon>
        <taxon>Liliopsida</taxon>
        <taxon>Acoraceae</taxon>
        <taxon>Acorus</taxon>
    </lineage>
</organism>
<dbReference type="PANTHER" id="PTHR34357:SF2">
    <property type="entry name" value="F26F24.3-RELATED"/>
    <property type="match status" value="1"/>
</dbReference>
<reference evidence="2" key="2">
    <citation type="submission" date="2023-06" db="EMBL/GenBank/DDBJ databases">
        <authorList>
            <person name="Ma L."/>
            <person name="Liu K.-W."/>
            <person name="Li Z."/>
            <person name="Hsiao Y.-Y."/>
            <person name="Qi Y."/>
            <person name="Fu T."/>
            <person name="Tang G."/>
            <person name="Zhang D."/>
            <person name="Sun W.-H."/>
            <person name="Liu D.-K."/>
            <person name="Li Y."/>
            <person name="Chen G.-Z."/>
            <person name="Liu X.-D."/>
            <person name="Liao X.-Y."/>
            <person name="Jiang Y.-T."/>
            <person name="Yu X."/>
            <person name="Hao Y."/>
            <person name="Huang J."/>
            <person name="Zhao X.-W."/>
            <person name="Ke S."/>
            <person name="Chen Y.-Y."/>
            <person name="Wu W.-L."/>
            <person name="Hsu J.-L."/>
            <person name="Lin Y.-F."/>
            <person name="Huang M.-D."/>
            <person name="Li C.-Y."/>
            <person name="Huang L."/>
            <person name="Wang Z.-W."/>
            <person name="Zhao X."/>
            <person name="Zhong W.-Y."/>
            <person name="Peng D.-H."/>
            <person name="Ahmad S."/>
            <person name="Lan S."/>
            <person name="Zhang J.-S."/>
            <person name="Tsai W.-C."/>
            <person name="Van De Peer Y."/>
            <person name="Liu Z.-J."/>
        </authorList>
    </citation>
    <scope>NUCLEOTIDE SEQUENCE</scope>
    <source>
        <strain evidence="2">CP</strain>
        <tissue evidence="2">Leaves</tissue>
    </source>
</reference>
<protein>
    <recommendedName>
        <fullName evidence="1">GCK domain-containing protein</fullName>
    </recommendedName>
</protein>
<dbReference type="Proteomes" id="UP001180020">
    <property type="component" value="Unassembled WGS sequence"/>
</dbReference>
<reference evidence="2" key="1">
    <citation type="journal article" date="2023" name="Nat. Commun.">
        <title>Diploid and tetraploid genomes of Acorus and the evolution of monocots.</title>
        <authorList>
            <person name="Ma L."/>
            <person name="Liu K.W."/>
            <person name="Li Z."/>
            <person name="Hsiao Y.Y."/>
            <person name="Qi Y."/>
            <person name="Fu T."/>
            <person name="Tang G.D."/>
            <person name="Zhang D."/>
            <person name="Sun W.H."/>
            <person name="Liu D.K."/>
            <person name="Li Y."/>
            <person name="Chen G.Z."/>
            <person name="Liu X.D."/>
            <person name="Liao X.Y."/>
            <person name="Jiang Y.T."/>
            <person name="Yu X."/>
            <person name="Hao Y."/>
            <person name="Huang J."/>
            <person name="Zhao X.W."/>
            <person name="Ke S."/>
            <person name="Chen Y.Y."/>
            <person name="Wu W.L."/>
            <person name="Hsu J.L."/>
            <person name="Lin Y.F."/>
            <person name="Huang M.D."/>
            <person name="Li C.Y."/>
            <person name="Huang L."/>
            <person name="Wang Z.W."/>
            <person name="Zhao X."/>
            <person name="Zhong W.Y."/>
            <person name="Peng D.H."/>
            <person name="Ahmad S."/>
            <person name="Lan S."/>
            <person name="Zhang J.S."/>
            <person name="Tsai W.C."/>
            <person name="Van de Peer Y."/>
            <person name="Liu Z.J."/>
        </authorList>
    </citation>
    <scope>NUCLEOTIDE SEQUENCE</scope>
    <source>
        <strain evidence="2">CP</strain>
    </source>
</reference>
<gene>
    <name evidence="2" type="ORF">QJS10_CPA09g01549</name>
</gene>
<dbReference type="SMART" id="SM01227">
    <property type="entry name" value="GCK"/>
    <property type="match status" value="1"/>
</dbReference>
<proteinExistence type="predicted"/>
<accession>A0AAV9E670</accession>
<feature type="domain" description="GCK" evidence="1">
    <location>
        <begin position="18"/>
        <end position="117"/>
    </location>
</feature>
<dbReference type="InterPro" id="IPR012891">
    <property type="entry name" value="GCK_dom"/>
</dbReference>
<keyword evidence="3" id="KW-1185">Reference proteome</keyword>
<dbReference type="PANTHER" id="PTHR34357">
    <property type="entry name" value="F7A19.14 PROTEIN-RELATED"/>
    <property type="match status" value="1"/>
</dbReference>
<evidence type="ECO:0000259" key="1">
    <source>
        <dbReference type="SMART" id="SM01227"/>
    </source>
</evidence>